<reference evidence="2 3" key="1">
    <citation type="submission" date="2015-10" db="EMBL/GenBank/DDBJ databases">
        <title>Draft genome sequence of Streptomyces cellostaticus DSM 40189, type strain for the species Streptomyces cellostaticus.</title>
        <authorList>
            <person name="Ruckert C."/>
            <person name="Winkler A."/>
            <person name="Kalinowski J."/>
            <person name="Kampfer P."/>
            <person name="Glaeser S."/>
        </authorList>
    </citation>
    <scope>NUCLEOTIDE SEQUENCE [LARGE SCALE GENOMIC DNA]</scope>
    <source>
        <strain evidence="2 3">DSM 40189</strain>
    </source>
</reference>
<dbReference type="EMBL" id="LMWL01000088">
    <property type="protein sequence ID" value="KUM90150.1"/>
    <property type="molecule type" value="Genomic_DNA"/>
</dbReference>
<dbReference type="RefSeq" id="WP_067009718.1">
    <property type="nucleotide sequence ID" value="NZ_BNDU01000008.1"/>
</dbReference>
<evidence type="ECO:0000313" key="2">
    <source>
        <dbReference type="EMBL" id="KUM90150.1"/>
    </source>
</evidence>
<proteinExistence type="predicted"/>
<evidence type="ECO:0000313" key="3">
    <source>
        <dbReference type="Proteomes" id="UP000054241"/>
    </source>
</evidence>
<gene>
    <name evidence="2" type="ORF">AQI88_39035</name>
</gene>
<organism evidence="2 3">
    <name type="scientific">Streptomyces cellostaticus</name>
    <dbReference type="NCBI Taxonomy" id="67285"/>
    <lineage>
        <taxon>Bacteria</taxon>
        <taxon>Bacillati</taxon>
        <taxon>Actinomycetota</taxon>
        <taxon>Actinomycetes</taxon>
        <taxon>Kitasatosporales</taxon>
        <taxon>Streptomycetaceae</taxon>
        <taxon>Streptomyces</taxon>
    </lineage>
</organism>
<dbReference type="AlphaFoldDB" id="A0A101NBM1"/>
<sequence length="151" mass="15677">MLKRTGTVVAAAAVAALALPADAHAAAIACGGSVSTQGISGNGCISAERWKDGHVFMRNITAHTVLTNTRPHASSVEYEAYFRVVSGGHWVKIGNGRTVVQRRSTVGPIAIGSTDRVCGPVNVKVEILVHVRPAGGAWSNWSSAATSQCQT</sequence>
<dbReference type="OrthoDB" id="4307812at2"/>
<keyword evidence="3" id="KW-1185">Reference proteome</keyword>
<evidence type="ECO:0000256" key="1">
    <source>
        <dbReference type="SAM" id="SignalP"/>
    </source>
</evidence>
<accession>A0A101NBM1</accession>
<feature type="chain" id="PRO_5007101331" description="Secreted protein" evidence="1">
    <location>
        <begin position="26"/>
        <end position="151"/>
    </location>
</feature>
<dbReference type="Proteomes" id="UP000054241">
    <property type="component" value="Unassembled WGS sequence"/>
</dbReference>
<keyword evidence="1" id="KW-0732">Signal</keyword>
<evidence type="ECO:0008006" key="4">
    <source>
        <dbReference type="Google" id="ProtNLM"/>
    </source>
</evidence>
<feature type="signal peptide" evidence="1">
    <location>
        <begin position="1"/>
        <end position="25"/>
    </location>
</feature>
<comment type="caution">
    <text evidence="2">The sequence shown here is derived from an EMBL/GenBank/DDBJ whole genome shotgun (WGS) entry which is preliminary data.</text>
</comment>
<protein>
    <recommendedName>
        <fullName evidence="4">Secreted protein</fullName>
    </recommendedName>
</protein>
<name>A0A101NBM1_9ACTN</name>